<evidence type="ECO:0000256" key="3">
    <source>
        <dbReference type="ARBA" id="ARBA00022980"/>
    </source>
</evidence>
<dbReference type="KEGG" id="ppap:129810158"/>
<protein>
    <recommendedName>
        <fullName evidence="7">Large ribosomal subunit protein mL66</fullName>
    </recommendedName>
</protein>
<dbReference type="Gene3D" id="4.10.640.10">
    <property type="entry name" value="Ribosomal protein S18"/>
    <property type="match status" value="1"/>
</dbReference>
<dbReference type="InterPro" id="IPR036870">
    <property type="entry name" value="Ribosomal_bS18_sf"/>
</dbReference>
<dbReference type="InterPro" id="IPR001648">
    <property type="entry name" value="Ribosomal_bS18"/>
</dbReference>
<dbReference type="GO" id="GO:0003735">
    <property type="term" value="F:structural constituent of ribosome"/>
    <property type="evidence" value="ECO:0007669"/>
    <property type="project" value="InterPro"/>
</dbReference>
<dbReference type="PANTHER" id="PTHR13479">
    <property type="entry name" value="30S RIBOSOMAL PROTEIN S18"/>
    <property type="match status" value="1"/>
</dbReference>
<reference evidence="8" key="1">
    <citation type="submission" date="2022-08" db="UniProtKB">
        <authorList>
            <consortium name="EnsemblMetazoa"/>
        </authorList>
    </citation>
    <scope>IDENTIFICATION</scope>
    <source>
        <strain evidence="8">Israel</strain>
    </source>
</reference>
<dbReference type="PANTHER" id="PTHR13479:SF66">
    <property type="entry name" value="LARGE RIBOSOMAL SUBUNIT PROTEIN ML66"/>
    <property type="match status" value="1"/>
</dbReference>
<dbReference type="RefSeq" id="XP_055716439.1">
    <property type="nucleotide sequence ID" value="XM_055860464.1"/>
</dbReference>
<comment type="subcellular location">
    <subcellularLocation>
        <location evidence="1">Mitochondrion</location>
    </subcellularLocation>
</comment>
<keyword evidence="3" id="KW-0689">Ribosomal protein</keyword>
<dbReference type="Pfam" id="PF01084">
    <property type="entry name" value="Ribosomal_S18"/>
    <property type="match status" value="1"/>
</dbReference>
<dbReference type="VEuPathDB" id="VectorBase:PPAI004214"/>
<comment type="similarity">
    <text evidence="6">Belongs to the bacterial ribosomal protein bS18 family. Mitochondrion-specific ribosomal protein mL66 subfamily.</text>
</comment>
<evidence type="ECO:0000256" key="4">
    <source>
        <dbReference type="ARBA" id="ARBA00023128"/>
    </source>
</evidence>
<evidence type="ECO:0000256" key="7">
    <source>
        <dbReference type="ARBA" id="ARBA00071652"/>
    </source>
</evidence>
<name>A0A1B0D9A2_PHLPP</name>
<dbReference type="FunFam" id="4.10.640.10:FF:000011">
    <property type="entry name" value="28S ribosomal protein S18a, mitochondrial"/>
    <property type="match status" value="1"/>
</dbReference>
<dbReference type="GO" id="GO:0005763">
    <property type="term" value="C:mitochondrial small ribosomal subunit"/>
    <property type="evidence" value="ECO:0007669"/>
    <property type="project" value="TreeGrafter"/>
</dbReference>
<evidence type="ECO:0000313" key="8">
    <source>
        <dbReference type="EnsemblMetazoa" id="PPAI004214-PA"/>
    </source>
</evidence>
<organism evidence="8 9">
    <name type="scientific">Phlebotomus papatasi</name>
    <name type="common">Sandfly</name>
    <dbReference type="NCBI Taxonomy" id="29031"/>
    <lineage>
        <taxon>Eukaryota</taxon>
        <taxon>Metazoa</taxon>
        <taxon>Ecdysozoa</taxon>
        <taxon>Arthropoda</taxon>
        <taxon>Hexapoda</taxon>
        <taxon>Insecta</taxon>
        <taxon>Pterygota</taxon>
        <taxon>Neoptera</taxon>
        <taxon>Endopterygota</taxon>
        <taxon>Diptera</taxon>
        <taxon>Nematocera</taxon>
        <taxon>Psychodoidea</taxon>
        <taxon>Psychodidae</taxon>
        <taxon>Phlebotomus</taxon>
        <taxon>Phlebotomus</taxon>
    </lineage>
</organism>
<dbReference type="CTD" id="55168"/>
<dbReference type="EnsemblMetazoa" id="PPAI004214-RA">
    <property type="protein sequence ID" value="PPAI004214-PA"/>
    <property type="gene ID" value="PPAI004214"/>
</dbReference>
<accession>A0A1B0D9A2</accession>
<dbReference type="OrthoDB" id="10054543at2759"/>
<keyword evidence="2" id="KW-0809">Transit peptide</keyword>
<evidence type="ECO:0000313" key="9">
    <source>
        <dbReference type="Proteomes" id="UP000092462"/>
    </source>
</evidence>
<evidence type="ECO:0000256" key="1">
    <source>
        <dbReference type="ARBA" id="ARBA00004173"/>
    </source>
</evidence>
<evidence type="ECO:0000256" key="5">
    <source>
        <dbReference type="ARBA" id="ARBA00023274"/>
    </source>
</evidence>
<dbReference type="GeneID" id="129810158"/>
<dbReference type="GO" id="GO:0032543">
    <property type="term" value="P:mitochondrial translation"/>
    <property type="evidence" value="ECO:0007669"/>
    <property type="project" value="TreeGrafter"/>
</dbReference>
<dbReference type="AlphaFoldDB" id="A0A1B0D9A2"/>
<keyword evidence="9" id="KW-1185">Reference proteome</keyword>
<dbReference type="Proteomes" id="UP000092462">
    <property type="component" value="Unassembled WGS sequence"/>
</dbReference>
<dbReference type="GO" id="GO:0005743">
    <property type="term" value="C:mitochondrial inner membrane"/>
    <property type="evidence" value="ECO:0007669"/>
    <property type="project" value="UniProtKB-ARBA"/>
</dbReference>
<evidence type="ECO:0000256" key="2">
    <source>
        <dbReference type="ARBA" id="ARBA00022946"/>
    </source>
</evidence>
<sequence length="169" mass="19432">MNLFRLSTRSAVNLIQLNINQFTRPFTGTAVNCLKEIKTTQDEKNTVKIEGILVKSPRDEFLLKEVKEARACGKGFCPKCSIGLDVKHTDVLILSQYVRSDGCMLPRRVTGLCSKQQKKMRILVAMAQKAGLMPNLAPDYSKKDPKKRMKWKKFNIYFEEEKVKEIKYL</sequence>
<dbReference type="VEuPathDB" id="VectorBase:PPAPM1_000924"/>
<proteinExistence type="inferred from homology"/>
<keyword evidence="5" id="KW-0687">Ribonucleoprotein</keyword>
<evidence type="ECO:0000256" key="6">
    <source>
        <dbReference type="ARBA" id="ARBA00061060"/>
    </source>
</evidence>
<keyword evidence="4" id="KW-0496">Mitochondrion</keyword>
<dbReference type="SUPFAM" id="SSF46911">
    <property type="entry name" value="Ribosomal protein S18"/>
    <property type="match status" value="1"/>
</dbReference>
<dbReference type="EMBL" id="AJVK01004291">
    <property type="status" value="NOT_ANNOTATED_CDS"/>
    <property type="molecule type" value="Genomic_DNA"/>
</dbReference>
<dbReference type="GO" id="GO:0070181">
    <property type="term" value="F:small ribosomal subunit rRNA binding"/>
    <property type="evidence" value="ECO:0007669"/>
    <property type="project" value="TreeGrafter"/>
</dbReference>